<dbReference type="GO" id="GO:0009931">
    <property type="term" value="F:calcium-dependent protein serine/threonine kinase activity"/>
    <property type="evidence" value="ECO:0000318"/>
    <property type="project" value="GO_Central"/>
</dbReference>
<reference evidence="2" key="1">
    <citation type="submission" date="2006-10" db="EMBL/GenBank/DDBJ databases">
        <authorList>
            <person name="Amadeo P."/>
            <person name="Zhao Q."/>
            <person name="Wortman J."/>
            <person name="Fraser-Liggett C."/>
            <person name="Carlton J."/>
        </authorList>
    </citation>
    <scope>NUCLEOTIDE SEQUENCE</scope>
    <source>
        <strain evidence="2">G3</strain>
    </source>
</reference>
<dbReference type="SMART" id="SM00220">
    <property type="entry name" value="S_TKc"/>
    <property type="match status" value="1"/>
</dbReference>
<organism evidence="2 3">
    <name type="scientific">Trichomonas vaginalis (strain ATCC PRA-98 / G3)</name>
    <dbReference type="NCBI Taxonomy" id="412133"/>
    <lineage>
        <taxon>Eukaryota</taxon>
        <taxon>Metamonada</taxon>
        <taxon>Parabasalia</taxon>
        <taxon>Trichomonadida</taxon>
        <taxon>Trichomonadidae</taxon>
        <taxon>Trichomonas</taxon>
    </lineage>
</organism>
<dbReference type="Gene3D" id="1.10.510.10">
    <property type="entry name" value="Transferase(Phosphotransferase) domain 1"/>
    <property type="match status" value="1"/>
</dbReference>
<evidence type="ECO:0000313" key="3">
    <source>
        <dbReference type="Proteomes" id="UP000001542"/>
    </source>
</evidence>
<reference evidence="2" key="2">
    <citation type="journal article" date="2007" name="Science">
        <title>Draft genome sequence of the sexually transmitted pathogen Trichomonas vaginalis.</title>
        <authorList>
            <person name="Carlton J.M."/>
            <person name="Hirt R.P."/>
            <person name="Silva J.C."/>
            <person name="Delcher A.L."/>
            <person name="Schatz M."/>
            <person name="Zhao Q."/>
            <person name="Wortman J.R."/>
            <person name="Bidwell S.L."/>
            <person name="Alsmark U.C.M."/>
            <person name="Besteiro S."/>
            <person name="Sicheritz-Ponten T."/>
            <person name="Noel C.J."/>
            <person name="Dacks J.B."/>
            <person name="Foster P.G."/>
            <person name="Simillion C."/>
            <person name="Van de Peer Y."/>
            <person name="Miranda-Saavedra D."/>
            <person name="Barton G.J."/>
            <person name="Westrop G.D."/>
            <person name="Mueller S."/>
            <person name="Dessi D."/>
            <person name="Fiori P.L."/>
            <person name="Ren Q."/>
            <person name="Paulsen I."/>
            <person name="Zhang H."/>
            <person name="Bastida-Corcuera F.D."/>
            <person name="Simoes-Barbosa A."/>
            <person name="Brown M.T."/>
            <person name="Hayes R.D."/>
            <person name="Mukherjee M."/>
            <person name="Okumura C.Y."/>
            <person name="Schneider R."/>
            <person name="Smith A.J."/>
            <person name="Vanacova S."/>
            <person name="Villalvazo M."/>
            <person name="Haas B.J."/>
            <person name="Pertea M."/>
            <person name="Feldblyum T.V."/>
            <person name="Utterback T.R."/>
            <person name="Shu C.L."/>
            <person name="Osoegawa K."/>
            <person name="de Jong P.J."/>
            <person name="Hrdy I."/>
            <person name="Horvathova L."/>
            <person name="Zubacova Z."/>
            <person name="Dolezal P."/>
            <person name="Malik S.B."/>
            <person name="Logsdon J.M. Jr."/>
            <person name="Henze K."/>
            <person name="Gupta A."/>
            <person name="Wang C.C."/>
            <person name="Dunne R.L."/>
            <person name="Upcroft J.A."/>
            <person name="Upcroft P."/>
            <person name="White O."/>
            <person name="Salzberg S.L."/>
            <person name="Tang P."/>
            <person name="Chiu C.-H."/>
            <person name="Lee Y.-S."/>
            <person name="Embley T.M."/>
            <person name="Coombs G.H."/>
            <person name="Mottram J.C."/>
            <person name="Tachezy J."/>
            <person name="Fraser-Liggett C.M."/>
            <person name="Johnson P.J."/>
        </authorList>
    </citation>
    <scope>NUCLEOTIDE SEQUENCE [LARGE SCALE GENOMIC DNA]</scope>
    <source>
        <strain evidence="2">G3</strain>
    </source>
</reference>
<keyword evidence="3" id="KW-1185">Reference proteome</keyword>
<feature type="domain" description="Protein kinase" evidence="1">
    <location>
        <begin position="1"/>
        <end position="232"/>
    </location>
</feature>
<dbReference type="InterPro" id="IPR008271">
    <property type="entry name" value="Ser/Thr_kinase_AS"/>
</dbReference>
<dbReference type="RefSeq" id="XP_001325424.1">
    <property type="nucleotide sequence ID" value="XM_001325389.1"/>
</dbReference>
<dbReference type="GO" id="GO:0005737">
    <property type="term" value="C:cytoplasm"/>
    <property type="evidence" value="ECO:0000318"/>
    <property type="project" value="GO_Central"/>
</dbReference>
<dbReference type="OrthoDB" id="4062651at2759"/>
<dbReference type="InParanoid" id="A2E2A1"/>
<evidence type="ECO:0000313" key="2">
    <source>
        <dbReference type="EMBL" id="EAY13201.1"/>
    </source>
</evidence>
<dbReference type="AlphaFoldDB" id="A2E2A1"/>
<dbReference type="PROSITE" id="PS00108">
    <property type="entry name" value="PROTEIN_KINASE_ST"/>
    <property type="match status" value="1"/>
</dbReference>
<dbReference type="Proteomes" id="UP000001542">
    <property type="component" value="Unassembled WGS sequence"/>
</dbReference>
<dbReference type="EMBL" id="DS113289">
    <property type="protein sequence ID" value="EAY13201.1"/>
    <property type="molecule type" value="Genomic_DNA"/>
</dbReference>
<dbReference type="GO" id="GO:0005524">
    <property type="term" value="F:ATP binding"/>
    <property type="evidence" value="ECO:0007669"/>
    <property type="project" value="InterPro"/>
</dbReference>
<dbReference type="KEGG" id="tva:4771177"/>
<proteinExistence type="predicted"/>
<dbReference type="GO" id="GO:0004683">
    <property type="term" value="F:calcium/calmodulin-dependent protein kinase activity"/>
    <property type="evidence" value="ECO:0000318"/>
    <property type="project" value="GO_Central"/>
</dbReference>
<protein>
    <submittedName>
        <fullName evidence="2">Protein kinase, putative</fullName>
    </submittedName>
</protein>
<gene>
    <name evidence="2" type="ORF">TVAG_097710</name>
</gene>
<dbReference type="Pfam" id="PF00069">
    <property type="entry name" value="Pkinase"/>
    <property type="match status" value="1"/>
</dbReference>
<name>A2E2A1_TRIV3</name>
<sequence>MDYIPGITITKLISGGCVGNRIKKLCMLEIFAAIASQLTLMKEMEIKHRDLKPDNIVVDGDMIPHIIDWDDSTDRFSLSISERHGTIPFAAPEIFSAQRRCESDIFSFGAIMFNMITGRYPFYSAYRTRAGLQSLADKFSELQLPNLAETLDVLAEFEQMDDSEQYNHWPTVVSYVEPILTELIKAGARDDYIYNERFQNDPFNRKISELIELCCKQEPDGRITPEDLHDRIYNLAKEILTDPNELDQYNKYGDYLFSLQQQEYGTKEMIDKTKRLGFYENDETLLRIIQAENPRFEAPRSSVFAAFVQSLAPTN</sequence>
<accession>A2E2A1</accession>
<dbReference type="PANTHER" id="PTHR44329">
    <property type="entry name" value="SERINE/THREONINE-PROTEIN KINASE TNNI3K-RELATED"/>
    <property type="match status" value="1"/>
</dbReference>
<dbReference type="PROSITE" id="PS50011">
    <property type="entry name" value="PROTEIN_KINASE_DOM"/>
    <property type="match status" value="1"/>
</dbReference>
<dbReference type="InterPro" id="IPR011009">
    <property type="entry name" value="Kinase-like_dom_sf"/>
</dbReference>
<dbReference type="InterPro" id="IPR051681">
    <property type="entry name" value="Ser/Thr_Kinases-Pseudokinases"/>
</dbReference>
<dbReference type="VEuPathDB" id="TrichDB:TVAGG3_0964930"/>
<dbReference type="GO" id="GO:0005634">
    <property type="term" value="C:nucleus"/>
    <property type="evidence" value="ECO:0000318"/>
    <property type="project" value="GO_Central"/>
</dbReference>
<dbReference type="SUPFAM" id="SSF56112">
    <property type="entry name" value="Protein kinase-like (PK-like)"/>
    <property type="match status" value="1"/>
</dbReference>
<dbReference type="VEuPathDB" id="TrichDB:TVAG_097710"/>
<dbReference type="InterPro" id="IPR000719">
    <property type="entry name" value="Prot_kinase_dom"/>
</dbReference>
<evidence type="ECO:0000259" key="1">
    <source>
        <dbReference type="PROSITE" id="PS50011"/>
    </source>
</evidence>
<dbReference type="GO" id="GO:0035556">
    <property type="term" value="P:intracellular signal transduction"/>
    <property type="evidence" value="ECO:0000318"/>
    <property type="project" value="GO_Central"/>
</dbReference>
<keyword evidence="2" id="KW-0808">Transferase</keyword>
<keyword evidence="2" id="KW-0418">Kinase</keyword>
<dbReference type="GO" id="GO:0005516">
    <property type="term" value="F:calmodulin binding"/>
    <property type="evidence" value="ECO:0000318"/>
    <property type="project" value="GO_Central"/>
</dbReference>